<evidence type="ECO:0000256" key="5">
    <source>
        <dbReference type="ARBA" id="ARBA00022989"/>
    </source>
</evidence>
<dbReference type="Pfam" id="PF03600">
    <property type="entry name" value="CitMHS"/>
    <property type="match status" value="1"/>
</dbReference>
<dbReference type="GeneID" id="56451432"/>
<keyword evidence="12" id="KW-1185">Reference proteome</keyword>
<dbReference type="GO" id="GO:0008324">
    <property type="term" value="F:monoatomic cation transmembrane transporter activity"/>
    <property type="evidence" value="ECO:0007669"/>
    <property type="project" value="InterPro"/>
</dbReference>
<evidence type="ECO:0000259" key="8">
    <source>
        <dbReference type="PROSITE" id="PS51202"/>
    </source>
</evidence>
<evidence type="ECO:0000256" key="3">
    <source>
        <dbReference type="ARBA" id="ARBA00022692"/>
    </source>
</evidence>
<feature type="transmembrane region" description="Helical" evidence="7">
    <location>
        <begin position="95"/>
        <end position="118"/>
    </location>
</feature>
<feature type="domain" description="RCK C-terminal" evidence="8">
    <location>
        <begin position="205"/>
        <end position="291"/>
    </location>
</feature>
<feature type="transmembrane region" description="Helical" evidence="7">
    <location>
        <begin position="475"/>
        <end position="496"/>
    </location>
</feature>
<gene>
    <name evidence="10" type="ORF">D3868_17060</name>
    <name evidence="9" type="ORF">SIM66_12710</name>
</gene>
<proteinExistence type="predicted"/>
<dbReference type="InterPro" id="IPR036721">
    <property type="entry name" value="RCK_C_sf"/>
</dbReference>
<evidence type="ECO:0000313" key="11">
    <source>
        <dbReference type="Proteomes" id="UP000298774"/>
    </source>
</evidence>
<evidence type="ECO:0000256" key="6">
    <source>
        <dbReference type="ARBA" id="ARBA00023136"/>
    </source>
</evidence>
<keyword evidence="2" id="KW-0813">Transport</keyword>
<feature type="transmembrane region" description="Helical" evidence="7">
    <location>
        <begin position="56"/>
        <end position="75"/>
    </location>
</feature>
<feature type="domain" description="RCK C-terminal" evidence="8">
    <location>
        <begin position="297"/>
        <end position="383"/>
    </location>
</feature>
<evidence type="ECO:0000256" key="1">
    <source>
        <dbReference type="ARBA" id="ARBA00004141"/>
    </source>
</evidence>
<dbReference type="SUPFAM" id="SSF116726">
    <property type="entry name" value="TrkA C-terminal domain-like"/>
    <property type="match status" value="2"/>
</dbReference>
<dbReference type="GO" id="GO:0005886">
    <property type="term" value="C:plasma membrane"/>
    <property type="evidence" value="ECO:0007669"/>
    <property type="project" value="TreeGrafter"/>
</dbReference>
<organism evidence="10 11">
    <name type="scientific">Azospirillum brasilense</name>
    <dbReference type="NCBI Taxonomy" id="192"/>
    <lineage>
        <taxon>Bacteria</taxon>
        <taxon>Pseudomonadati</taxon>
        <taxon>Pseudomonadota</taxon>
        <taxon>Alphaproteobacteria</taxon>
        <taxon>Rhodospirillales</taxon>
        <taxon>Azospirillaceae</taxon>
        <taxon>Azospirillum</taxon>
    </lineage>
</organism>
<dbReference type="AlphaFoldDB" id="A0A0P0F3D1"/>
<dbReference type="PANTHER" id="PTHR43652:SF2">
    <property type="entry name" value="BASIC AMINO ACID ANTIPORTER YFCC-RELATED"/>
    <property type="match status" value="1"/>
</dbReference>
<dbReference type="Gene3D" id="3.30.70.1450">
    <property type="entry name" value="Regulator of K+ conductance, C-terminal domain"/>
    <property type="match status" value="2"/>
</dbReference>
<dbReference type="GO" id="GO:0006813">
    <property type="term" value="P:potassium ion transport"/>
    <property type="evidence" value="ECO:0007669"/>
    <property type="project" value="InterPro"/>
</dbReference>
<name>A0A0P0F3D1_AZOBR</name>
<feature type="transmembrane region" description="Helical" evidence="7">
    <location>
        <begin position="568"/>
        <end position="590"/>
    </location>
</feature>
<dbReference type="Pfam" id="PF02080">
    <property type="entry name" value="TrkA_C"/>
    <property type="match status" value="2"/>
</dbReference>
<dbReference type="KEGG" id="abf:AMK58_20235"/>
<dbReference type="InterPro" id="IPR051679">
    <property type="entry name" value="DASS-Related_Transporters"/>
</dbReference>
<evidence type="ECO:0000256" key="4">
    <source>
        <dbReference type="ARBA" id="ARBA00022737"/>
    </source>
</evidence>
<evidence type="ECO:0000313" key="10">
    <source>
        <dbReference type="EMBL" id="QCO10778.1"/>
    </source>
</evidence>
<dbReference type="InterPro" id="IPR004680">
    <property type="entry name" value="Cit_transptr-like_dom"/>
</dbReference>
<accession>A0A0P0F3D1</accession>
<keyword evidence="6 7" id="KW-0472">Membrane</keyword>
<dbReference type="RefSeq" id="WP_035678351.1">
    <property type="nucleotide sequence ID" value="NZ_CP012915.1"/>
</dbReference>
<reference evidence="9 12" key="2">
    <citation type="submission" date="2023-11" db="EMBL/GenBank/DDBJ databases">
        <title>MicrobeMod: A computational toolkit for identifying prokaryotic methylation and restriction-modification with nanopore sequencing.</title>
        <authorList>
            <person name="Crits-Christoph A."/>
            <person name="Kang S.C."/>
            <person name="Lee H."/>
            <person name="Ostrov N."/>
        </authorList>
    </citation>
    <scope>NUCLEOTIDE SEQUENCE [LARGE SCALE GENOMIC DNA]</scope>
    <source>
        <strain evidence="9 12">ATCC 29145</strain>
    </source>
</reference>
<evidence type="ECO:0000313" key="12">
    <source>
        <dbReference type="Proteomes" id="UP001277471"/>
    </source>
</evidence>
<feature type="transmembrane region" description="Helical" evidence="7">
    <location>
        <begin position="28"/>
        <end position="44"/>
    </location>
</feature>
<dbReference type="PROSITE" id="PS51202">
    <property type="entry name" value="RCK_C"/>
    <property type="match status" value="2"/>
</dbReference>
<keyword evidence="3 7" id="KW-0812">Transmembrane</keyword>
<dbReference type="EMBL" id="CP032340">
    <property type="protein sequence ID" value="QCO10778.1"/>
    <property type="molecule type" value="Genomic_DNA"/>
</dbReference>
<dbReference type="EMBL" id="JAWXYC010000003">
    <property type="protein sequence ID" value="MDX5952050.1"/>
    <property type="molecule type" value="Genomic_DNA"/>
</dbReference>
<keyword evidence="10" id="KW-0614">Plasmid</keyword>
<sequence length="593" mass="62471">MTLDQGLAFGIIGAVIALLIWDKLRYDLVAMLALLAAVAVGIVKPKDAFSGFSDDIVIIVGSALVVSAAVGRSGIVEEVMRPLSARMKTVPAQIIVLTGAVTLLSAVVKNIGALAIFMPIAMQVARRNGTKVSSLLMPMAFGSLLGGLMTLVGTSPNIIVSRLRNEMVGEPFTMFDFTPVGLTIAVAGVAFLTVGYRLLPTGRQAATGSAGGFSIDDYTAEALLPEKSPFVGKTVADLEAYGEGDVTVAAIIRGRHRRHIPSGHWVLLAGDVLVLEADTQALGDLVKHAGLELMHEKELEGVQSDEDLAVLEAVVEPRSPLIGSNVEDVELRERYGANLLALSRRGRPIRQRLRRVRFQPGDLVVLQARAAGLSDTLNELGCLPLAERNLSIGRRRKRRIALAVMAVTIGLVATSLVPVTLAFFGAAVAMTALRVITLKEAYESIELPILVLLGALIPVSEALRTTGGTELIAGWLSIAAQGLPPVGALALMLVAAMAVTPFLNNAATVLVMAPIAASLANHLGLRPDAFLMAVAVGAGCDFLTPIGHQCNTLVMGPGGYRFSDYARLGLPLSLIVIVLGTTAIALFWPLMPH</sequence>
<evidence type="ECO:0000256" key="2">
    <source>
        <dbReference type="ARBA" id="ARBA00022448"/>
    </source>
</evidence>
<dbReference type="Proteomes" id="UP000298774">
    <property type="component" value="Plasmid p1"/>
</dbReference>
<evidence type="ECO:0000313" key="9">
    <source>
        <dbReference type="EMBL" id="MDX5952050.1"/>
    </source>
</evidence>
<feature type="transmembrane region" description="Helical" evidence="7">
    <location>
        <begin position="139"/>
        <end position="160"/>
    </location>
</feature>
<dbReference type="Proteomes" id="UP001277471">
    <property type="component" value="Unassembled WGS sequence"/>
</dbReference>
<evidence type="ECO:0000256" key="7">
    <source>
        <dbReference type="SAM" id="Phobius"/>
    </source>
</evidence>
<keyword evidence="4" id="KW-0677">Repeat</keyword>
<comment type="subcellular location">
    <subcellularLocation>
        <location evidence="1">Membrane</location>
        <topology evidence="1">Multi-pass membrane protein</topology>
    </subcellularLocation>
</comment>
<feature type="transmembrane region" description="Helical" evidence="7">
    <location>
        <begin position="7"/>
        <end position="22"/>
    </location>
</feature>
<dbReference type="InterPro" id="IPR006037">
    <property type="entry name" value="RCK_C"/>
</dbReference>
<feature type="transmembrane region" description="Helical" evidence="7">
    <location>
        <begin position="502"/>
        <end position="520"/>
    </location>
</feature>
<reference evidence="10 11" key="1">
    <citation type="submission" date="2018-09" db="EMBL/GenBank/DDBJ databases">
        <title>Whole genome based analysis of evolution and adaptive divergence in Indian and Brazilian strains of Azospirillum brasilense.</title>
        <authorList>
            <person name="Singh C."/>
            <person name="Tripathi A.K."/>
        </authorList>
    </citation>
    <scope>NUCLEOTIDE SEQUENCE [LARGE SCALE GENOMIC DNA]</scope>
    <source>
        <strain evidence="10 11">MTCC4038</strain>
        <plasmid evidence="10 11">p1</plasmid>
    </source>
</reference>
<protein>
    <submittedName>
        <fullName evidence="10">SLC13 family permease</fullName>
    </submittedName>
</protein>
<dbReference type="CDD" id="cd01115">
    <property type="entry name" value="SLC13_permease"/>
    <property type="match status" value="1"/>
</dbReference>
<keyword evidence="5 7" id="KW-1133">Transmembrane helix</keyword>
<feature type="transmembrane region" description="Helical" evidence="7">
    <location>
        <begin position="529"/>
        <end position="548"/>
    </location>
</feature>
<dbReference type="PANTHER" id="PTHR43652">
    <property type="entry name" value="BASIC AMINO ACID ANTIPORTER YFCC-RELATED"/>
    <property type="match status" value="1"/>
</dbReference>
<feature type="transmembrane region" description="Helical" evidence="7">
    <location>
        <begin position="400"/>
        <end position="433"/>
    </location>
</feature>
<feature type="transmembrane region" description="Helical" evidence="7">
    <location>
        <begin position="180"/>
        <end position="199"/>
    </location>
</feature>
<geneLocation type="plasmid" evidence="10 11">
    <name>p1</name>
</geneLocation>